<dbReference type="EMBL" id="FSRE01000002">
    <property type="protein sequence ID" value="SIN82940.1"/>
    <property type="molecule type" value="Genomic_DNA"/>
</dbReference>
<reference evidence="2 3" key="1">
    <citation type="submission" date="2016-11" db="EMBL/GenBank/DDBJ databases">
        <authorList>
            <person name="Jaros S."/>
            <person name="Januszkiewicz K."/>
            <person name="Wedrychowicz H."/>
        </authorList>
    </citation>
    <scope>NUCLEOTIDE SEQUENCE [LARGE SCALE GENOMIC DNA]</scope>
    <source>
        <strain evidence="2 3">DSM 17737</strain>
    </source>
</reference>
<proteinExistence type="predicted"/>
<dbReference type="AlphaFoldDB" id="A0A1N6EJ16"/>
<gene>
    <name evidence="2" type="ORF">SAMN05443662_0628</name>
</gene>
<evidence type="ECO:0000313" key="2">
    <source>
        <dbReference type="EMBL" id="SIN82940.1"/>
    </source>
</evidence>
<sequence>MEVGRVKLHKAQSGSALIVLVLGMSIGMLVWFGVSGFNSLLETKRLYEDIRTQQLLEIKSALLAGSLFVPEVYQSNADKQLKPYQIIPGIGYLPCPANESGVWDGAPCGNPRQGYISSSNPGDSHTGITALGYVPLALKNRNQFFAQVLRKAEYRYILDERFVAFNQCYYDEGTEYLPYPVNYLLKITSPPAPVSSCGGSALPLTNGSLPVPFLSVDNRTGYVALLIDPGADLQLAPENVDGDDYFTHKDNDDIIVGIHFGEWSEVVSQRWVNERRYWKSFNNENGWPWAYDKASNPVGQEWALN</sequence>
<accession>A0A1N6EJ16</accession>
<keyword evidence="3" id="KW-1185">Reference proteome</keyword>
<evidence type="ECO:0000256" key="1">
    <source>
        <dbReference type="SAM" id="Phobius"/>
    </source>
</evidence>
<feature type="transmembrane region" description="Helical" evidence="1">
    <location>
        <begin position="16"/>
        <end position="41"/>
    </location>
</feature>
<keyword evidence="1" id="KW-1133">Transmembrane helix</keyword>
<protein>
    <submittedName>
        <fullName evidence="2">Uncharacterized protein</fullName>
    </submittedName>
</protein>
<dbReference type="Proteomes" id="UP000198461">
    <property type="component" value="Unassembled WGS sequence"/>
</dbReference>
<name>A0A1N6EJ16_9GAMM</name>
<evidence type="ECO:0000313" key="3">
    <source>
        <dbReference type="Proteomes" id="UP000198461"/>
    </source>
</evidence>
<keyword evidence="1" id="KW-0812">Transmembrane</keyword>
<keyword evidence="1" id="KW-0472">Membrane</keyword>
<dbReference type="STRING" id="364032.SAMN05443662_0628"/>
<organism evidence="2 3">
    <name type="scientific">Sulfurivirga caldicuralii</name>
    <dbReference type="NCBI Taxonomy" id="364032"/>
    <lineage>
        <taxon>Bacteria</taxon>
        <taxon>Pseudomonadati</taxon>
        <taxon>Pseudomonadota</taxon>
        <taxon>Gammaproteobacteria</taxon>
        <taxon>Thiotrichales</taxon>
        <taxon>Piscirickettsiaceae</taxon>
        <taxon>Sulfurivirga</taxon>
    </lineage>
</organism>